<sequence length="74" mass="8387">MGFFVALIFCLTSKIVPIIFSNLDFSELVNTFISIFASIVVFKSFAVQTLVGIFRASVVFLEPVEFLIFIFILR</sequence>
<keyword evidence="3" id="KW-1185">Reference proteome</keyword>
<name>A0ABM8DJN4_9SPIR</name>
<proteinExistence type="predicted"/>
<keyword evidence="1" id="KW-0812">Transmembrane</keyword>
<evidence type="ECO:0000313" key="2">
    <source>
        <dbReference type="EMBL" id="BDU62745.1"/>
    </source>
</evidence>
<evidence type="ECO:0000313" key="3">
    <source>
        <dbReference type="Proteomes" id="UP001317516"/>
    </source>
</evidence>
<feature type="transmembrane region" description="Helical" evidence="1">
    <location>
        <begin position="53"/>
        <end position="73"/>
    </location>
</feature>
<protein>
    <submittedName>
        <fullName evidence="2">Uncharacterized protein</fullName>
    </submittedName>
</protein>
<accession>A0ABM8DJN4</accession>
<dbReference type="Proteomes" id="UP001317516">
    <property type="component" value="Chromosome"/>
</dbReference>
<evidence type="ECO:0000256" key="1">
    <source>
        <dbReference type="SAM" id="Phobius"/>
    </source>
</evidence>
<keyword evidence="1" id="KW-0472">Membrane</keyword>
<reference evidence="2 3" key="1">
    <citation type="submission" date="2022-11" db="EMBL/GenBank/DDBJ databases">
        <title>Genome sequence of clinical isolate of the human pathogenic Borrelia fainii.</title>
        <authorList>
            <person name="Itokawa K."/>
            <person name="Sato K."/>
            <person name="Qiu Y."/>
        </authorList>
    </citation>
    <scope>NUCLEOTIDE SEQUENCE [LARGE SCALE GENOMIC DNA]</scope>
    <source>
        <strain evidence="2 3">Qtaro</strain>
    </source>
</reference>
<keyword evidence="1" id="KW-1133">Transmembrane helix</keyword>
<feature type="transmembrane region" description="Helical" evidence="1">
    <location>
        <begin position="27"/>
        <end position="46"/>
    </location>
</feature>
<organism evidence="2 3">
    <name type="scientific">Candidatus Borrelia fainii</name>
    <dbReference type="NCBI Taxonomy" id="2518322"/>
    <lineage>
        <taxon>Bacteria</taxon>
        <taxon>Pseudomonadati</taxon>
        <taxon>Spirochaetota</taxon>
        <taxon>Spirochaetia</taxon>
        <taxon>Spirochaetales</taxon>
        <taxon>Borreliaceae</taxon>
        <taxon>Borrelia</taxon>
    </lineage>
</organism>
<gene>
    <name evidence="2" type="ORF">BOFE_02850</name>
</gene>
<dbReference type="EMBL" id="AP027070">
    <property type="protein sequence ID" value="BDU62745.1"/>
    <property type="molecule type" value="Genomic_DNA"/>
</dbReference>